<protein>
    <submittedName>
        <fullName evidence="3">Polyisoprenoid-binding protein</fullName>
    </submittedName>
</protein>
<organism evidence="3 4">
    <name type="scientific">Allosaccharopolyspora coralli</name>
    <dbReference type="NCBI Taxonomy" id="2665642"/>
    <lineage>
        <taxon>Bacteria</taxon>
        <taxon>Bacillati</taxon>
        <taxon>Actinomycetota</taxon>
        <taxon>Actinomycetes</taxon>
        <taxon>Pseudonocardiales</taxon>
        <taxon>Pseudonocardiaceae</taxon>
        <taxon>Allosaccharopolyspora</taxon>
    </lineage>
</organism>
<name>A0A5Q3QAN2_9PSEU</name>
<dbReference type="SMART" id="SM00867">
    <property type="entry name" value="YceI"/>
    <property type="match status" value="1"/>
</dbReference>
<dbReference type="EMBL" id="CP045929">
    <property type="protein sequence ID" value="QGK68669.1"/>
    <property type="molecule type" value="Genomic_DNA"/>
</dbReference>
<evidence type="ECO:0000259" key="2">
    <source>
        <dbReference type="SMART" id="SM00867"/>
    </source>
</evidence>
<dbReference type="AlphaFoldDB" id="A0A5Q3QAN2"/>
<accession>A0A5Q3QAN2</accession>
<reference evidence="4" key="1">
    <citation type="submission" date="2019-11" db="EMBL/GenBank/DDBJ databases">
        <title>The complete genome sequence of Saccharopolyspora sp. E2A.</title>
        <authorList>
            <person name="Zhang G."/>
        </authorList>
    </citation>
    <scope>NUCLEOTIDE SEQUENCE [LARGE SCALE GENOMIC DNA]</scope>
    <source>
        <strain evidence="4">E2A</strain>
    </source>
</reference>
<dbReference type="Proteomes" id="UP000371041">
    <property type="component" value="Chromosome"/>
</dbReference>
<evidence type="ECO:0000313" key="4">
    <source>
        <dbReference type="Proteomes" id="UP000371041"/>
    </source>
</evidence>
<evidence type="ECO:0000256" key="1">
    <source>
        <dbReference type="ARBA" id="ARBA00008812"/>
    </source>
</evidence>
<sequence>MSTPTNRTELTGKYTLDPAHTRIGFVARHAMVTKVRGSFNEFEGTATLDGEDPSRSSAELTIQAASIDTRNDDRDGHLRSNDFLAMEDYPEITFRTTGIAPTGEDNFDVTGDLTIKGVTQSVTVPFSFEGQATDPFGNVRVGFDGALVINRKDFGITWNAALETGGVLVSDKVTLELEVSAIKTG</sequence>
<feature type="domain" description="Lipid/polyisoprenoid-binding YceI-like" evidence="2">
    <location>
        <begin position="13"/>
        <end position="182"/>
    </location>
</feature>
<dbReference type="KEGG" id="sace:GIY23_03050"/>
<comment type="similarity">
    <text evidence="1">Belongs to the UPF0312 family.</text>
</comment>
<dbReference type="InterPro" id="IPR007372">
    <property type="entry name" value="Lipid/polyisoprenoid-bd_YceI"/>
</dbReference>
<proteinExistence type="inferred from homology"/>
<dbReference type="SUPFAM" id="SSF101874">
    <property type="entry name" value="YceI-like"/>
    <property type="match status" value="1"/>
</dbReference>
<keyword evidence="4" id="KW-1185">Reference proteome</keyword>
<dbReference type="Pfam" id="PF04264">
    <property type="entry name" value="YceI"/>
    <property type="match status" value="1"/>
</dbReference>
<gene>
    <name evidence="3" type="ORF">GIY23_03050</name>
</gene>
<dbReference type="Gene3D" id="2.40.128.110">
    <property type="entry name" value="Lipid/polyisoprenoid-binding, YceI-like"/>
    <property type="match status" value="1"/>
</dbReference>
<evidence type="ECO:0000313" key="3">
    <source>
        <dbReference type="EMBL" id="QGK68669.1"/>
    </source>
</evidence>
<dbReference type="RefSeq" id="WP_154075278.1">
    <property type="nucleotide sequence ID" value="NZ_CP045929.1"/>
</dbReference>
<dbReference type="InterPro" id="IPR036761">
    <property type="entry name" value="TTHA0802/YceI-like_sf"/>
</dbReference>
<dbReference type="PANTHER" id="PTHR34406:SF1">
    <property type="entry name" value="PROTEIN YCEI"/>
    <property type="match status" value="1"/>
</dbReference>
<dbReference type="PANTHER" id="PTHR34406">
    <property type="entry name" value="PROTEIN YCEI"/>
    <property type="match status" value="1"/>
</dbReference>